<dbReference type="PANTHER" id="PTHR35131:SF1">
    <property type="entry name" value="EXPRESSED PROTEIN"/>
    <property type="match status" value="1"/>
</dbReference>
<dbReference type="OrthoDB" id="783264at2759"/>
<gene>
    <name evidence="1" type="ORF">FCM35_KLT02517</name>
</gene>
<comment type="caution">
    <text evidence="1">The sequence shown here is derived from an EMBL/GenBank/DDBJ whole genome shotgun (WGS) entry which is preliminary data.</text>
</comment>
<evidence type="ECO:0000313" key="2">
    <source>
        <dbReference type="Proteomes" id="UP000623129"/>
    </source>
</evidence>
<organism evidence="1 2">
    <name type="scientific">Carex littledalei</name>
    <dbReference type="NCBI Taxonomy" id="544730"/>
    <lineage>
        <taxon>Eukaryota</taxon>
        <taxon>Viridiplantae</taxon>
        <taxon>Streptophyta</taxon>
        <taxon>Embryophyta</taxon>
        <taxon>Tracheophyta</taxon>
        <taxon>Spermatophyta</taxon>
        <taxon>Magnoliopsida</taxon>
        <taxon>Liliopsida</taxon>
        <taxon>Poales</taxon>
        <taxon>Cyperaceae</taxon>
        <taxon>Cyperoideae</taxon>
        <taxon>Cariceae</taxon>
        <taxon>Carex</taxon>
        <taxon>Carex subgen. Euthyceras</taxon>
    </lineage>
</organism>
<dbReference type="AlphaFoldDB" id="A0A833VMI9"/>
<protein>
    <submittedName>
        <fullName evidence="1">Uncharacterized protein</fullName>
    </submittedName>
</protein>
<sequence length="102" mass="11658">METLFPIEVGSRGTIASLVSQEIEYFNSLRLGKKKNKPKNKKKNKVDVSRKFLPSICKVVNIAENIHVKRIVRTGYKNFNLSDGKELLQVKNRSPKTRTSPE</sequence>
<dbReference type="Proteomes" id="UP000623129">
    <property type="component" value="Unassembled WGS sequence"/>
</dbReference>
<accession>A0A833VMI9</accession>
<evidence type="ECO:0000313" key="1">
    <source>
        <dbReference type="EMBL" id="KAF3332940.1"/>
    </source>
</evidence>
<name>A0A833VMI9_9POAL</name>
<dbReference type="PANTHER" id="PTHR35131">
    <property type="entry name" value="EXPRESSED PROTEIN"/>
    <property type="match status" value="1"/>
</dbReference>
<keyword evidence="2" id="KW-1185">Reference proteome</keyword>
<reference evidence="1" key="1">
    <citation type="submission" date="2020-01" db="EMBL/GenBank/DDBJ databases">
        <title>Genome sequence of Kobresia littledalei, the first chromosome-level genome in the family Cyperaceae.</title>
        <authorList>
            <person name="Qu G."/>
        </authorList>
    </citation>
    <scope>NUCLEOTIDE SEQUENCE</scope>
    <source>
        <strain evidence="1">C.B.Clarke</strain>
        <tissue evidence="1">Leaf</tissue>
    </source>
</reference>
<dbReference type="EMBL" id="SWLB01000011">
    <property type="protein sequence ID" value="KAF3332940.1"/>
    <property type="molecule type" value="Genomic_DNA"/>
</dbReference>
<proteinExistence type="predicted"/>